<dbReference type="Pfam" id="PF08281">
    <property type="entry name" value="Sigma70_r4_2"/>
    <property type="match status" value="1"/>
</dbReference>
<dbReference type="GO" id="GO:0003677">
    <property type="term" value="F:DNA binding"/>
    <property type="evidence" value="ECO:0007669"/>
    <property type="project" value="UniProtKB-KW"/>
</dbReference>
<evidence type="ECO:0000256" key="1">
    <source>
        <dbReference type="ARBA" id="ARBA00010641"/>
    </source>
</evidence>
<dbReference type="GO" id="GO:0016987">
    <property type="term" value="F:sigma factor activity"/>
    <property type="evidence" value="ECO:0007669"/>
    <property type="project" value="UniProtKB-KW"/>
</dbReference>
<evidence type="ECO:0000313" key="8">
    <source>
        <dbReference type="EMBL" id="KVW92777.1"/>
    </source>
</evidence>
<dbReference type="InterPro" id="IPR036388">
    <property type="entry name" value="WH-like_DNA-bd_sf"/>
</dbReference>
<dbReference type="InterPro" id="IPR014289">
    <property type="entry name" value="RNA_pol_sigma-24-rel"/>
</dbReference>
<feature type="domain" description="RNA polymerase sigma-70 region 2" evidence="6">
    <location>
        <begin position="12"/>
        <end position="76"/>
    </location>
</feature>
<dbReference type="OrthoDB" id="9782108at2"/>
<dbReference type="InterPro" id="IPR039425">
    <property type="entry name" value="RNA_pol_sigma-70-like"/>
</dbReference>
<evidence type="ECO:0000313" key="9">
    <source>
        <dbReference type="Proteomes" id="UP000064243"/>
    </source>
</evidence>
<keyword evidence="4" id="KW-0238">DNA-binding</keyword>
<keyword evidence="5" id="KW-0804">Transcription</keyword>
<keyword evidence="2" id="KW-0805">Transcription regulation</keyword>
<dbReference type="InterPro" id="IPR013249">
    <property type="entry name" value="RNA_pol_sigma70_r4_t2"/>
</dbReference>
<proteinExistence type="inferred from homology"/>
<protein>
    <recommendedName>
        <fullName evidence="10">RNA polymerase sigma factor</fullName>
    </recommendedName>
</protein>
<evidence type="ECO:0000256" key="3">
    <source>
        <dbReference type="ARBA" id="ARBA00023082"/>
    </source>
</evidence>
<dbReference type="InterPro" id="IPR013324">
    <property type="entry name" value="RNA_pol_sigma_r3/r4-like"/>
</dbReference>
<keyword evidence="3" id="KW-0731">Sigma factor</keyword>
<dbReference type="Gene3D" id="1.10.1740.10">
    <property type="match status" value="1"/>
</dbReference>
<comment type="caution">
    <text evidence="8">The sequence shown here is derived from an EMBL/GenBank/DDBJ whole genome shotgun (WGS) entry which is preliminary data.</text>
</comment>
<dbReference type="RefSeq" id="WP_059758935.1">
    <property type="nucleotide sequence ID" value="NZ_LDUG01000053.1"/>
</dbReference>
<evidence type="ECO:0000256" key="2">
    <source>
        <dbReference type="ARBA" id="ARBA00023015"/>
    </source>
</evidence>
<name>A0A125BBM2_THIDE</name>
<dbReference type="GO" id="GO:0006352">
    <property type="term" value="P:DNA-templated transcription initiation"/>
    <property type="evidence" value="ECO:0007669"/>
    <property type="project" value="InterPro"/>
</dbReference>
<dbReference type="Pfam" id="PF04542">
    <property type="entry name" value="Sigma70_r2"/>
    <property type="match status" value="1"/>
</dbReference>
<dbReference type="NCBIfam" id="TIGR02937">
    <property type="entry name" value="sigma70-ECF"/>
    <property type="match status" value="1"/>
</dbReference>
<dbReference type="PATRIC" id="fig|36861.3.peg.2958"/>
<dbReference type="Proteomes" id="UP000064243">
    <property type="component" value="Unassembled WGS sequence"/>
</dbReference>
<accession>A0A125BBM2</accession>
<dbReference type="InterPro" id="IPR007627">
    <property type="entry name" value="RNA_pol_sigma70_r2"/>
</dbReference>
<dbReference type="Gene3D" id="1.10.10.10">
    <property type="entry name" value="Winged helix-like DNA-binding domain superfamily/Winged helix DNA-binding domain"/>
    <property type="match status" value="1"/>
</dbReference>
<evidence type="ECO:0000259" key="7">
    <source>
        <dbReference type="Pfam" id="PF08281"/>
    </source>
</evidence>
<dbReference type="PANTHER" id="PTHR43133">
    <property type="entry name" value="RNA POLYMERASE ECF-TYPE SIGMA FACTO"/>
    <property type="match status" value="1"/>
</dbReference>
<dbReference type="InterPro" id="IPR014284">
    <property type="entry name" value="RNA_pol_sigma-70_dom"/>
</dbReference>
<dbReference type="PANTHER" id="PTHR43133:SF8">
    <property type="entry name" value="RNA POLYMERASE SIGMA FACTOR HI_1459-RELATED"/>
    <property type="match status" value="1"/>
</dbReference>
<evidence type="ECO:0000259" key="6">
    <source>
        <dbReference type="Pfam" id="PF04542"/>
    </source>
</evidence>
<dbReference type="NCBIfam" id="TIGR02943">
    <property type="entry name" value="Sig70_famx1"/>
    <property type="match status" value="1"/>
</dbReference>
<dbReference type="SUPFAM" id="SSF88659">
    <property type="entry name" value="Sigma3 and sigma4 domains of RNA polymerase sigma factors"/>
    <property type="match status" value="1"/>
</dbReference>
<dbReference type="SUPFAM" id="SSF88946">
    <property type="entry name" value="Sigma2 domain of RNA polymerase sigma factors"/>
    <property type="match status" value="1"/>
</dbReference>
<dbReference type="AlphaFoldDB" id="A0A125BBM2"/>
<keyword evidence="9" id="KW-1185">Reference proteome</keyword>
<evidence type="ECO:0000256" key="5">
    <source>
        <dbReference type="ARBA" id="ARBA00023163"/>
    </source>
</evidence>
<dbReference type="EMBL" id="LDUG01000053">
    <property type="protein sequence ID" value="KVW92777.1"/>
    <property type="molecule type" value="Genomic_DNA"/>
</dbReference>
<sequence length="188" mass="21460">MDTLDTHAWLADHGDYLFRMARRQLHSDELAEDAVQETLLAAISAQARYAGHASPRTWLTGILKHKIVDQIRRNVREVELPRDEDGEEAVDSLFKQDGHWVEPPRPWGNPHAEAELSQLRRVLDECADRLKPVMAQVFSLREVAGIETEEICKELDITPTNCWVLLHRARLFMRQCLELNGFSKAGAA</sequence>
<feature type="domain" description="RNA polymerase sigma factor 70 region 4 type 2" evidence="7">
    <location>
        <begin position="121"/>
        <end position="172"/>
    </location>
</feature>
<evidence type="ECO:0000256" key="4">
    <source>
        <dbReference type="ARBA" id="ARBA00023125"/>
    </source>
</evidence>
<organism evidence="8 9">
    <name type="scientific">Thiobacillus denitrificans</name>
    <dbReference type="NCBI Taxonomy" id="36861"/>
    <lineage>
        <taxon>Bacteria</taxon>
        <taxon>Pseudomonadati</taxon>
        <taxon>Pseudomonadota</taxon>
        <taxon>Betaproteobacteria</taxon>
        <taxon>Nitrosomonadales</taxon>
        <taxon>Thiobacillaceae</taxon>
        <taxon>Thiobacillus</taxon>
    </lineage>
</organism>
<dbReference type="InterPro" id="IPR013325">
    <property type="entry name" value="RNA_pol_sigma_r2"/>
</dbReference>
<reference evidence="8 9" key="1">
    <citation type="journal article" date="2015" name="Appl. Environ. Microbiol.">
        <title>Aerobic and Anaerobic Thiosulfate Oxidation by a Cold-Adapted, Subglacial Chemoautotroph.</title>
        <authorList>
            <person name="Harrold Z.R."/>
            <person name="Skidmore M.L."/>
            <person name="Hamilton T.L."/>
            <person name="Desch L."/>
            <person name="Amada K."/>
            <person name="van Gelder W."/>
            <person name="Glover K."/>
            <person name="Roden E.E."/>
            <person name="Boyd E.S."/>
        </authorList>
    </citation>
    <scope>NUCLEOTIDE SEQUENCE [LARGE SCALE GENOMIC DNA]</scope>
    <source>
        <strain evidence="8 9">RG</strain>
    </source>
</reference>
<comment type="similarity">
    <text evidence="1">Belongs to the sigma-70 factor family. ECF subfamily.</text>
</comment>
<evidence type="ECO:0008006" key="10">
    <source>
        <dbReference type="Google" id="ProtNLM"/>
    </source>
</evidence>
<gene>
    <name evidence="8" type="ORF">ABW22_15530</name>
</gene>